<reference evidence="3 4" key="1">
    <citation type="submission" date="2020-10" db="EMBL/GenBank/DDBJ databases">
        <authorList>
            <person name="Castelo-Branco R."/>
            <person name="Eusebio N."/>
            <person name="Adriana R."/>
            <person name="Vieira A."/>
            <person name="Brugerolle De Fraissinette N."/>
            <person name="Rezende De Castro R."/>
            <person name="Schneider M.P."/>
            <person name="Vasconcelos V."/>
            <person name="Leao P.N."/>
        </authorList>
    </citation>
    <scope>NUCLEOTIDE SEQUENCE [LARGE SCALE GENOMIC DNA]</scope>
    <source>
        <strain evidence="3 4">LEGE 06123</strain>
    </source>
</reference>
<name>A0ABR9ULZ7_9CHRO</name>
<dbReference type="InterPro" id="IPR036291">
    <property type="entry name" value="NAD(P)-bd_dom_sf"/>
</dbReference>
<evidence type="ECO:0000259" key="1">
    <source>
        <dbReference type="Pfam" id="PF01408"/>
    </source>
</evidence>
<sequence length="373" mass="41102">MTNISDRAKAGFDTSIYPYSVISSNKQSPAHTINIGVIGYGYWGPNLVRSFAGIPGARVVAVSDFNVERLAKVQSRYPAMKVTTNSHDLFADSQIDAIAIATPVSTHFDLALAALQAGKHVLVEKPMTVNSQQAITLIEEAKGRNLVLMVDHTFVYTGAVRKMRELVATRIVGDIYYYDSVRVNLGLFQHDVNVLWDLAVHDLSIMDYVLQLEPYAVSATGISHVPGEPENIAYLTLFFENNLIAHIHANWLAPVKVRRTLLGGSQKMVCYDDLEPSEKVKVYDKGITVNGSSEKVYQMLVGYRTGDMWAPKLDMTEALQTEALHFIHCIQQGDHPITDGEAGLRVVKILEAATQSMKKQGGLVELNTARLAA</sequence>
<dbReference type="InterPro" id="IPR051450">
    <property type="entry name" value="Gfo/Idh/MocA_Oxidoreductases"/>
</dbReference>
<feature type="domain" description="Gfo/Idh/MocA-like oxidoreductase N-terminal" evidence="1">
    <location>
        <begin position="33"/>
        <end position="152"/>
    </location>
</feature>
<dbReference type="PANTHER" id="PTHR43377">
    <property type="entry name" value="BILIVERDIN REDUCTASE A"/>
    <property type="match status" value="1"/>
</dbReference>
<keyword evidence="4" id="KW-1185">Reference proteome</keyword>
<organism evidence="3 4">
    <name type="scientific">Gloeocapsopsis crepidinum LEGE 06123</name>
    <dbReference type="NCBI Taxonomy" id="588587"/>
    <lineage>
        <taxon>Bacteria</taxon>
        <taxon>Bacillati</taxon>
        <taxon>Cyanobacteriota</taxon>
        <taxon>Cyanophyceae</taxon>
        <taxon>Oscillatoriophycideae</taxon>
        <taxon>Chroococcales</taxon>
        <taxon>Chroococcaceae</taxon>
        <taxon>Gloeocapsopsis</taxon>
    </lineage>
</organism>
<proteinExistence type="predicted"/>
<gene>
    <name evidence="3" type="ORF">IQ230_02870</name>
</gene>
<dbReference type="Pfam" id="PF22725">
    <property type="entry name" value="GFO_IDH_MocA_C3"/>
    <property type="match status" value="1"/>
</dbReference>
<feature type="domain" description="GFO/IDH/MocA-like oxidoreductase" evidence="2">
    <location>
        <begin position="160"/>
        <end position="265"/>
    </location>
</feature>
<comment type="caution">
    <text evidence="3">The sequence shown here is derived from an EMBL/GenBank/DDBJ whole genome shotgun (WGS) entry which is preliminary data.</text>
</comment>
<dbReference type="SUPFAM" id="SSF55347">
    <property type="entry name" value="Glyceraldehyde-3-phosphate dehydrogenase-like, C-terminal domain"/>
    <property type="match status" value="1"/>
</dbReference>
<dbReference type="EMBL" id="JADEWN010000004">
    <property type="protein sequence ID" value="MBE9189321.1"/>
    <property type="molecule type" value="Genomic_DNA"/>
</dbReference>
<dbReference type="InterPro" id="IPR000683">
    <property type="entry name" value="Gfo/Idh/MocA-like_OxRdtase_N"/>
</dbReference>
<dbReference type="InterPro" id="IPR055170">
    <property type="entry name" value="GFO_IDH_MocA-like_dom"/>
</dbReference>
<accession>A0ABR9ULZ7</accession>
<protein>
    <submittedName>
        <fullName evidence="3">Gfo/Idh/MocA family oxidoreductase</fullName>
    </submittedName>
</protein>
<dbReference type="Gene3D" id="3.40.50.720">
    <property type="entry name" value="NAD(P)-binding Rossmann-like Domain"/>
    <property type="match status" value="1"/>
</dbReference>
<dbReference type="Gene3D" id="3.30.360.10">
    <property type="entry name" value="Dihydrodipicolinate Reductase, domain 2"/>
    <property type="match status" value="1"/>
</dbReference>
<dbReference type="Pfam" id="PF01408">
    <property type="entry name" value="GFO_IDH_MocA"/>
    <property type="match status" value="1"/>
</dbReference>
<evidence type="ECO:0000313" key="4">
    <source>
        <dbReference type="Proteomes" id="UP000651156"/>
    </source>
</evidence>
<dbReference type="PANTHER" id="PTHR43377:SF6">
    <property type="entry name" value="GFO_IDH_MOCA-LIKE OXIDOREDUCTASE N-TERMINAL DOMAIN-CONTAINING PROTEIN"/>
    <property type="match status" value="1"/>
</dbReference>
<dbReference type="RefSeq" id="WP_193930564.1">
    <property type="nucleotide sequence ID" value="NZ_CAWPMZ010000085.1"/>
</dbReference>
<dbReference type="SUPFAM" id="SSF51735">
    <property type="entry name" value="NAD(P)-binding Rossmann-fold domains"/>
    <property type="match status" value="1"/>
</dbReference>
<evidence type="ECO:0000313" key="3">
    <source>
        <dbReference type="EMBL" id="MBE9189321.1"/>
    </source>
</evidence>
<evidence type="ECO:0000259" key="2">
    <source>
        <dbReference type="Pfam" id="PF22725"/>
    </source>
</evidence>
<dbReference type="Proteomes" id="UP000651156">
    <property type="component" value="Unassembled WGS sequence"/>
</dbReference>